<sequence>MNTMAVALDTSPRGLELLAVRVGSTLERWGRESAEHRALVAARLVDLAADPASAGALLADREAARVHAAPLTRIR</sequence>
<dbReference type="STRING" id="1619308.B5808_01705"/>
<keyword evidence="2" id="KW-1185">Reference proteome</keyword>
<accession>A0A1X9LG30</accession>
<gene>
    <name evidence="1" type="ORF">B5808_01705</name>
</gene>
<dbReference type="Proteomes" id="UP000192775">
    <property type="component" value="Chromosome"/>
</dbReference>
<dbReference type="KEGG" id="cphy:B5808_01705"/>
<dbReference type="EMBL" id="CP020715">
    <property type="protein sequence ID" value="ARJ04083.1"/>
    <property type="molecule type" value="Genomic_DNA"/>
</dbReference>
<protein>
    <submittedName>
        <fullName evidence="1">Uncharacterized protein</fullName>
    </submittedName>
</protein>
<organism evidence="1 2">
    <name type="scientific">Cnuibacter physcomitrellae</name>
    <dbReference type="NCBI Taxonomy" id="1619308"/>
    <lineage>
        <taxon>Bacteria</taxon>
        <taxon>Bacillati</taxon>
        <taxon>Actinomycetota</taxon>
        <taxon>Actinomycetes</taxon>
        <taxon>Micrococcales</taxon>
        <taxon>Microbacteriaceae</taxon>
        <taxon>Cnuibacter</taxon>
    </lineage>
</organism>
<name>A0A1X9LG30_9MICO</name>
<reference evidence="1 2" key="1">
    <citation type="submission" date="2017-04" db="EMBL/GenBank/DDBJ databases">
        <authorList>
            <person name="Afonso C.L."/>
            <person name="Miller P.J."/>
            <person name="Scott M.A."/>
            <person name="Spackman E."/>
            <person name="Goraichik I."/>
            <person name="Dimitrov K.M."/>
            <person name="Suarez D.L."/>
            <person name="Swayne D.E."/>
        </authorList>
    </citation>
    <scope>NUCLEOTIDE SEQUENCE [LARGE SCALE GENOMIC DNA]</scope>
    <source>
        <strain evidence="2">XA(T)</strain>
    </source>
</reference>
<evidence type="ECO:0000313" key="2">
    <source>
        <dbReference type="Proteomes" id="UP000192775"/>
    </source>
</evidence>
<evidence type="ECO:0000313" key="1">
    <source>
        <dbReference type="EMBL" id="ARJ04083.1"/>
    </source>
</evidence>
<dbReference type="AlphaFoldDB" id="A0A1X9LG30"/>
<proteinExistence type="predicted"/>